<evidence type="ECO:0000313" key="3">
    <source>
        <dbReference type="Proteomes" id="UP001230268"/>
    </source>
</evidence>
<keyword evidence="1" id="KW-0812">Transmembrane</keyword>
<keyword evidence="1" id="KW-1133">Transmembrane helix</keyword>
<protein>
    <submittedName>
        <fullName evidence="2">Uncharacterized protein</fullName>
    </submittedName>
</protein>
<reference evidence="2" key="1">
    <citation type="submission" date="2023-08" db="EMBL/GenBank/DDBJ databases">
        <title>Draft sequence of the Babesia gibsoni genome.</title>
        <authorList>
            <person name="Yamagishi J.Y."/>
            <person name="Xuan X.X."/>
        </authorList>
    </citation>
    <scope>NUCLEOTIDE SEQUENCE</scope>
    <source>
        <strain evidence="2">Azabu</strain>
    </source>
</reference>
<evidence type="ECO:0000313" key="2">
    <source>
        <dbReference type="EMBL" id="KAK1444493.1"/>
    </source>
</evidence>
<accession>A0AAD8UVB9</accession>
<comment type="caution">
    <text evidence="2">The sequence shown here is derived from an EMBL/GenBank/DDBJ whole genome shotgun (WGS) entry which is preliminary data.</text>
</comment>
<feature type="transmembrane region" description="Helical" evidence="1">
    <location>
        <begin position="69"/>
        <end position="88"/>
    </location>
</feature>
<dbReference type="EMBL" id="JAVEPI010000001">
    <property type="protein sequence ID" value="KAK1444493.1"/>
    <property type="molecule type" value="Genomic_DNA"/>
</dbReference>
<sequence>MRAWRIVTCRCISTERQVSPLKGAAVLQNVDDMHVTPFIKQFSERLSLSSYKIIEDDFRRLARSSKVPFIALGTFLIVPGTFALVTTPSAVVDELIHHQFMLSSSTLSWMSSSTLLFHILRFNTSIAGISVSLFGLIGSSLSLIIGDYSANCGYACLLITQTAFALTNSPYRIAAFKRFGSTHRSWRTLFPLAIRCPPILPVCVAKPLFFMSSLNIALTILMALRRLYVKNDLSTTSHEDFIRRYEEKNPVNSKYNG</sequence>
<organism evidence="2 3">
    <name type="scientific">Babesia gibsoni</name>
    <dbReference type="NCBI Taxonomy" id="33632"/>
    <lineage>
        <taxon>Eukaryota</taxon>
        <taxon>Sar</taxon>
        <taxon>Alveolata</taxon>
        <taxon>Apicomplexa</taxon>
        <taxon>Aconoidasida</taxon>
        <taxon>Piroplasmida</taxon>
        <taxon>Babesiidae</taxon>
        <taxon>Babesia</taxon>
    </lineage>
</organism>
<dbReference type="Proteomes" id="UP001230268">
    <property type="component" value="Unassembled WGS sequence"/>
</dbReference>
<keyword evidence="1" id="KW-0472">Membrane</keyword>
<keyword evidence="3" id="KW-1185">Reference proteome</keyword>
<gene>
    <name evidence="2" type="ORF">BgAZ_103990</name>
</gene>
<feature type="transmembrane region" description="Helical" evidence="1">
    <location>
        <begin position="199"/>
        <end position="224"/>
    </location>
</feature>
<proteinExistence type="predicted"/>
<feature type="transmembrane region" description="Helical" evidence="1">
    <location>
        <begin position="126"/>
        <end position="145"/>
    </location>
</feature>
<dbReference type="AlphaFoldDB" id="A0AAD8UVB9"/>
<name>A0AAD8UVB9_BABGI</name>
<evidence type="ECO:0000256" key="1">
    <source>
        <dbReference type="SAM" id="Phobius"/>
    </source>
</evidence>